<keyword evidence="2" id="KW-0812">Transmembrane</keyword>
<name>A0A328VMR5_9CHLR</name>
<feature type="transmembrane region" description="Helical" evidence="2">
    <location>
        <begin position="109"/>
        <end position="135"/>
    </location>
</feature>
<dbReference type="SUPFAM" id="SSF69318">
    <property type="entry name" value="Integrin alpha N-terminal domain"/>
    <property type="match status" value="1"/>
</dbReference>
<accession>A0A328VMR5</accession>
<reference evidence="3 4" key="1">
    <citation type="submission" date="2016-08" db="EMBL/GenBank/DDBJ databases">
        <title>Analysis of Carbohydrate Active Enzymes in Thermogemmatispora T81 Reveals Carbohydrate Degradation Ability.</title>
        <authorList>
            <person name="Tomazini A."/>
            <person name="Lal S."/>
            <person name="Stott M."/>
            <person name="Henrissat B."/>
            <person name="Polikarpov I."/>
            <person name="Sparling R."/>
            <person name="Levin D.B."/>
        </authorList>
    </citation>
    <scope>NUCLEOTIDE SEQUENCE [LARGE SCALE GENOMIC DNA]</scope>
    <source>
        <strain evidence="3 4">T81</strain>
    </source>
</reference>
<dbReference type="Proteomes" id="UP000248706">
    <property type="component" value="Unassembled WGS sequence"/>
</dbReference>
<protein>
    <recommendedName>
        <fullName evidence="5">VCBS repeat-containing protein</fullName>
    </recommendedName>
</protein>
<comment type="caution">
    <text evidence="3">The sequence shown here is derived from an EMBL/GenBank/DDBJ whole genome shotgun (WGS) entry which is preliminary data.</text>
</comment>
<evidence type="ECO:0008006" key="5">
    <source>
        <dbReference type="Google" id="ProtNLM"/>
    </source>
</evidence>
<sequence>MTIQLRQPPGVTRRRQAITGEEEDDAIYLTPRLPSSTRRYQPLPPANADVAGPLSGITGPQPAVFIQRRRASSQMRPEYGTTSTKAVVPEGLRTVAPTRIKARRTGRSWVLRSFLLGLLFIALLGLGLAYLGSWWQLHQEDVQFGRPRTWQMDAVVGHNDSPSHPTHFVFINLNRHVEIIEFPGGDGNNARVYNGPVLFGPNQDLVPITAEVRDVNGDGRPDLIVHIGEQRLVLLNDGNTFRPTTAADHISF</sequence>
<evidence type="ECO:0000256" key="2">
    <source>
        <dbReference type="SAM" id="Phobius"/>
    </source>
</evidence>
<dbReference type="EMBL" id="MCIF01000002">
    <property type="protein sequence ID" value="RAQ96424.1"/>
    <property type="molecule type" value="Genomic_DNA"/>
</dbReference>
<feature type="region of interest" description="Disordered" evidence="1">
    <location>
        <begin position="1"/>
        <end position="55"/>
    </location>
</feature>
<keyword evidence="4" id="KW-1185">Reference proteome</keyword>
<dbReference type="InterPro" id="IPR028994">
    <property type="entry name" value="Integrin_alpha_N"/>
</dbReference>
<dbReference type="RefSeq" id="WP_112429984.1">
    <property type="nucleotide sequence ID" value="NZ_MCIF01000002.1"/>
</dbReference>
<dbReference type="AlphaFoldDB" id="A0A328VMR5"/>
<proteinExistence type="predicted"/>
<evidence type="ECO:0000313" key="4">
    <source>
        <dbReference type="Proteomes" id="UP000248706"/>
    </source>
</evidence>
<keyword evidence="2" id="KW-1133">Transmembrane helix</keyword>
<organism evidence="3 4">
    <name type="scientific">Thermogemmatispora tikiterensis</name>
    <dbReference type="NCBI Taxonomy" id="1825093"/>
    <lineage>
        <taxon>Bacteria</taxon>
        <taxon>Bacillati</taxon>
        <taxon>Chloroflexota</taxon>
        <taxon>Ktedonobacteria</taxon>
        <taxon>Thermogemmatisporales</taxon>
        <taxon>Thermogemmatisporaceae</taxon>
        <taxon>Thermogemmatispora</taxon>
    </lineage>
</organism>
<evidence type="ECO:0000313" key="3">
    <source>
        <dbReference type="EMBL" id="RAQ96424.1"/>
    </source>
</evidence>
<keyword evidence="2" id="KW-0472">Membrane</keyword>
<gene>
    <name evidence="3" type="ORF">A4R35_12830</name>
</gene>
<evidence type="ECO:0000256" key="1">
    <source>
        <dbReference type="SAM" id="MobiDB-lite"/>
    </source>
</evidence>
<dbReference type="OrthoDB" id="149925at2"/>